<dbReference type="HOGENOM" id="CLU_2568223_0_0_7"/>
<dbReference type="OrthoDB" id="573320at2"/>
<dbReference type="RefSeq" id="WP_013706623.1">
    <property type="nucleotide sequence ID" value="NC_015388.1"/>
</dbReference>
<organism evidence="1 2">
    <name type="scientific">Desulfobacca acetoxidans (strain ATCC 700848 / DSM 11109 / ASRB2)</name>
    <dbReference type="NCBI Taxonomy" id="880072"/>
    <lineage>
        <taxon>Bacteria</taxon>
        <taxon>Pseudomonadati</taxon>
        <taxon>Thermodesulfobacteriota</taxon>
        <taxon>Desulfobaccia</taxon>
        <taxon>Desulfobaccales</taxon>
        <taxon>Desulfobaccaceae</taxon>
        <taxon>Desulfobacca</taxon>
    </lineage>
</organism>
<gene>
    <name evidence="1" type="ordered locus">Desac_1666</name>
</gene>
<protein>
    <submittedName>
        <fullName evidence="1">Uncharacterized protein</fullName>
    </submittedName>
</protein>
<reference evidence="2" key="2">
    <citation type="submission" date="2011-03" db="EMBL/GenBank/DDBJ databases">
        <title>The complete genome of Desulfobacca acetoxidans DSM 11109.</title>
        <authorList>
            <consortium name="US DOE Joint Genome Institute (JGI-PGF)"/>
            <person name="Lucas S."/>
            <person name="Copeland A."/>
            <person name="Lapidus A."/>
            <person name="Bruce D."/>
            <person name="Goodwin L."/>
            <person name="Pitluck S."/>
            <person name="Peters L."/>
            <person name="Kyrpides N."/>
            <person name="Mavromatis K."/>
            <person name="Ivanova N."/>
            <person name="Ovchinnikova G."/>
            <person name="Teshima H."/>
            <person name="Detter J.C."/>
            <person name="Han C."/>
            <person name="Land M."/>
            <person name="Hauser L."/>
            <person name="Markowitz V."/>
            <person name="Cheng J.-F."/>
            <person name="Hugenholtz P."/>
            <person name="Woyke T."/>
            <person name="Wu D."/>
            <person name="Spring S."/>
            <person name="Schueler E."/>
            <person name="Brambilla E."/>
            <person name="Klenk H.-P."/>
            <person name="Eisen J.A."/>
        </authorList>
    </citation>
    <scope>NUCLEOTIDE SEQUENCE [LARGE SCALE GENOMIC DNA]</scope>
    <source>
        <strain evidence="2">ATCC 700848 / DSM 11109 / ASRB2</strain>
    </source>
</reference>
<dbReference type="EMBL" id="CP002629">
    <property type="protein sequence ID" value="AEB09513.1"/>
    <property type="molecule type" value="Genomic_DNA"/>
</dbReference>
<dbReference type="Proteomes" id="UP000000483">
    <property type="component" value="Chromosome"/>
</dbReference>
<accession>F2NJK1</accession>
<keyword evidence="2" id="KW-1185">Reference proteome</keyword>
<dbReference type="AlphaFoldDB" id="F2NJK1"/>
<evidence type="ECO:0000313" key="2">
    <source>
        <dbReference type="Proteomes" id="UP000000483"/>
    </source>
</evidence>
<dbReference type="KEGG" id="dao:Desac_1666"/>
<evidence type="ECO:0000313" key="1">
    <source>
        <dbReference type="EMBL" id="AEB09513.1"/>
    </source>
</evidence>
<dbReference type="STRING" id="880072.Desac_1666"/>
<proteinExistence type="predicted"/>
<name>F2NJK1_DESAR</name>
<sequence length="81" mass="9067">MSTSKIEYTAELLQDGHLSVPDDIKEKLLQMKGYTITVRIELPELTKAPSAPSSFLRARKLLASIPGDLSADIIREREDRV</sequence>
<reference evidence="1 2" key="1">
    <citation type="journal article" date="2011" name="Stand. Genomic Sci.">
        <title>Complete genome sequence of the acetate-degrading sulfate reducer Desulfobacca acetoxidans type strain (ASRB2).</title>
        <authorList>
            <person name="Goker M."/>
            <person name="Teshima H."/>
            <person name="Lapidus A."/>
            <person name="Nolan M."/>
            <person name="Lucas S."/>
            <person name="Hammon N."/>
            <person name="Deshpande S."/>
            <person name="Cheng J.F."/>
            <person name="Tapia R."/>
            <person name="Han C."/>
            <person name="Goodwin L."/>
            <person name="Pitluck S."/>
            <person name="Huntemann M."/>
            <person name="Liolios K."/>
            <person name="Ivanova N."/>
            <person name="Pagani I."/>
            <person name="Mavromatis K."/>
            <person name="Ovchinikova G."/>
            <person name="Pati A."/>
            <person name="Chen A."/>
            <person name="Palaniappan K."/>
            <person name="Land M."/>
            <person name="Hauser L."/>
            <person name="Brambilla E.M."/>
            <person name="Rohde M."/>
            <person name="Spring S."/>
            <person name="Detter J.C."/>
            <person name="Woyke T."/>
            <person name="Bristow J."/>
            <person name="Eisen J.A."/>
            <person name="Markowitz V."/>
            <person name="Hugenholtz P."/>
            <person name="Kyrpides N.C."/>
            <person name="Klenk H.P."/>
        </authorList>
    </citation>
    <scope>NUCLEOTIDE SEQUENCE [LARGE SCALE GENOMIC DNA]</scope>
    <source>
        <strain evidence="2">ATCC 700848 / DSM 11109 / ASRB2</strain>
    </source>
</reference>